<dbReference type="GO" id="GO:0000981">
    <property type="term" value="F:DNA-binding transcription factor activity, RNA polymerase II-specific"/>
    <property type="evidence" value="ECO:0007669"/>
    <property type="project" value="InterPro"/>
</dbReference>
<organism evidence="3 4">
    <name type="scientific">Dothidotthia symphoricarpi CBS 119687</name>
    <dbReference type="NCBI Taxonomy" id="1392245"/>
    <lineage>
        <taxon>Eukaryota</taxon>
        <taxon>Fungi</taxon>
        <taxon>Dikarya</taxon>
        <taxon>Ascomycota</taxon>
        <taxon>Pezizomycotina</taxon>
        <taxon>Dothideomycetes</taxon>
        <taxon>Pleosporomycetidae</taxon>
        <taxon>Pleosporales</taxon>
        <taxon>Dothidotthiaceae</taxon>
        <taxon>Dothidotthia</taxon>
    </lineage>
</organism>
<dbReference type="Proteomes" id="UP000799771">
    <property type="component" value="Unassembled WGS sequence"/>
</dbReference>
<proteinExistence type="predicted"/>
<dbReference type="PANTHER" id="PTHR47431:SF4">
    <property type="entry name" value="ZN(II)2CYS6 TRANSCRIPTION FACTOR (EUROFUNG)"/>
    <property type="match status" value="1"/>
</dbReference>
<gene>
    <name evidence="3" type="ORF">P153DRAFT_385270</name>
</gene>
<dbReference type="CDD" id="cd12148">
    <property type="entry name" value="fungal_TF_MHR"/>
    <property type="match status" value="1"/>
</dbReference>
<keyword evidence="4" id="KW-1185">Reference proteome</keyword>
<evidence type="ECO:0000313" key="4">
    <source>
        <dbReference type="Proteomes" id="UP000799771"/>
    </source>
</evidence>
<protein>
    <recommendedName>
        <fullName evidence="2">Zn(2)-C6 fungal-type domain-containing protein</fullName>
    </recommendedName>
</protein>
<dbReference type="InterPro" id="IPR036864">
    <property type="entry name" value="Zn2-C6_fun-type_DNA-bd_sf"/>
</dbReference>
<dbReference type="InterPro" id="IPR001138">
    <property type="entry name" value="Zn2Cys6_DnaBD"/>
</dbReference>
<evidence type="ECO:0000313" key="3">
    <source>
        <dbReference type="EMBL" id="KAF2130036.1"/>
    </source>
</evidence>
<name>A0A6A6AEP3_9PLEO</name>
<dbReference type="CDD" id="cd00067">
    <property type="entry name" value="GAL4"/>
    <property type="match status" value="1"/>
</dbReference>
<feature type="domain" description="Zn(2)-C6 fungal-type" evidence="2">
    <location>
        <begin position="16"/>
        <end position="46"/>
    </location>
</feature>
<dbReference type="PROSITE" id="PS50048">
    <property type="entry name" value="ZN2_CY6_FUNGAL_2"/>
    <property type="match status" value="1"/>
</dbReference>
<keyword evidence="1" id="KW-0539">Nucleus</keyword>
<sequence>MDTSFGSKRIDRVDLACVRCRSRHVRCDATQPACNRCKRDGKECDYKKSRRGGLNKAALAQRRLRLEQQSEHIQQSQGNQSINHEHRCQDSTLCVSNSDALPSEIQPGSPDFDAIYITQSQPTHISQPSLVSFQVSKDRLIELCYENFWPSFPVTLPLHYLQARRLNQNHGMEVLLIVLEWIGSIYAAWTSSEAYYEASLRAIDAPTLLRTPFNVQALMLFAIAQHHSDFKQQSRKTLDLAITIALELRMNERGFAQAYGESYPVLEESWRRTYYFLQIIDQHFSVVINSPVYALAKVPGTVDLPCDDEYYEIGQIPPTKTWREYENREFAEIEVVYSSITYMYDLSRIIAYVMNLFVETGTLSDSLIQVCDTKIAVWQGLLPSCKKDPLRGNGQVDEVMFMAHLSSAIVLVMTHRLFSSLAYSAEELSTHAFICLAPLATPPKMGRNAHTARALKALEISTRLFAIPCTLERHNVFAMSISARLATAQISACNNLLDDHAQSMARDRIRLNIGFLKAMGSIWPLGKKMVKEVQHVARSTLINLQNTMTAMDTDLTDEMELLCDEVIWPIDPSAEIDIFSGLVIPTSWNSTNLGDL</sequence>
<dbReference type="OrthoDB" id="10067394at2759"/>
<dbReference type="PANTHER" id="PTHR47431">
    <property type="entry name" value="ZN(II)2CYS6 TRANSCRIPTION FACTOR (EUROFUNG)-RELATED"/>
    <property type="match status" value="1"/>
</dbReference>
<dbReference type="PROSITE" id="PS00463">
    <property type="entry name" value="ZN2_CY6_FUNGAL_1"/>
    <property type="match status" value="1"/>
</dbReference>
<dbReference type="RefSeq" id="XP_033524423.1">
    <property type="nucleotide sequence ID" value="XM_033670411.1"/>
</dbReference>
<accession>A0A6A6AEP3</accession>
<evidence type="ECO:0000259" key="2">
    <source>
        <dbReference type="PROSITE" id="PS50048"/>
    </source>
</evidence>
<reference evidence="3" key="1">
    <citation type="journal article" date="2020" name="Stud. Mycol.">
        <title>101 Dothideomycetes genomes: a test case for predicting lifestyles and emergence of pathogens.</title>
        <authorList>
            <person name="Haridas S."/>
            <person name="Albert R."/>
            <person name="Binder M."/>
            <person name="Bloem J."/>
            <person name="Labutti K."/>
            <person name="Salamov A."/>
            <person name="Andreopoulos B."/>
            <person name="Baker S."/>
            <person name="Barry K."/>
            <person name="Bills G."/>
            <person name="Bluhm B."/>
            <person name="Cannon C."/>
            <person name="Castanera R."/>
            <person name="Culley D."/>
            <person name="Daum C."/>
            <person name="Ezra D."/>
            <person name="Gonzalez J."/>
            <person name="Henrissat B."/>
            <person name="Kuo A."/>
            <person name="Liang C."/>
            <person name="Lipzen A."/>
            <person name="Lutzoni F."/>
            <person name="Magnuson J."/>
            <person name="Mondo S."/>
            <person name="Nolan M."/>
            <person name="Ohm R."/>
            <person name="Pangilinan J."/>
            <person name="Park H.-J."/>
            <person name="Ramirez L."/>
            <person name="Alfaro M."/>
            <person name="Sun H."/>
            <person name="Tritt A."/>
            <person name="Yoshinaga Y."/>
            <person name="Zwiers L.-H."/>
            <person name="Turgeon B."/>
            <person name="Goodwin S."/>
            <person name="Spatafora J."/>
            <person name="Crous P."/>
            <person name="Grigoriev I."/>
        </authorList>
    </citation>
    <scope>NUCLEOTIDE SEQUENCE</scope>
    <source>
        <strain evidence="3">CBS 119687</strain>
    </source>
</reference>
<dbReference type="Gene3D" id="4.10.240.10">
    <property type="entry name" value="Zn(2)-C6 fungal-type DNA-binding domain"/>
    <property type="match status" value="1"/>
</dbReference>
<dbReference type="EMBL" id="ML977505">
    <property type="protein sequence ID" value="KAF2130036.1"/>
    <property type="molecule type" value="Genomic_DNA"/>
</dbReference>
<dbReference type="SUPFAM" id="SSF57701">
    <property type="entry name" value="Zn2/Cys6 DNA-binding domain"/>
    <property type="match status" value="1"/>
</dbReference>
<dbReference type="SMART" id="SM00066">
    <property type="entry name" value="GAL4"/>
    <property type="match status" value="1"/>
</dbReference>
<evidence type="ECO:0000256" key="1">
    <source>
        <dbReference type="ARBA" id="ARBA00023242"/>
    </source>
</evidence>
<dbReference type="GeneID" id="54410843"/>
<dbReference type="GO" id="GO:0008270">
    <property type="term" value="F:zinc ion binding"/>
    <property type="evidence" value="ECO:0007669"/>
    <property type="project" value="InterPro"/>
</dbReference>
<dbReference type="Pfam" id="PF00172">
    <property type="entry name" value="Zn_clus"/>
    <property type="match status" value="1"/>
</dbReference>
<dbReference type="AlphaFoldDB" id="A0A6A6AEP3"/>